<proteinExistence type="predicted"/>
<dbReference type="SUPFAM" id="SSF82171">
    <property type="entry name" value="DPP6 N-terminal domain-like"/>
    <property type="match status" value="1"/>
</dbReference>
<reference evidence="2 3" key="1">
    <citation type="submission" date="2019-10" db="EMBL/GenBank/DDBJ databases">
        <title>Description of Paenibacillus terricola sp. nov.</title>
        <authorList>
            <person name="Carlier A."/>
            <person name="Qi S."/>
        </authorList>
    </citation>
    <scope>NUCLEOTIDE SEQUENCE [LARGE SCALE GENOMIC DNA]</scope>
    <source>
        <strain evidence="2 3">LMG 31459</strain>
    </source>
</reference>
<gene>
    <name evidence="2" type="ORF">GC101_23580</name>
</gene>
<feature type="compositionally biased region" description="Low complexity" evidence="1">
    <location>
        <begin position="43"/>
        <end position="52"/>
    </location>
</feature>
<sequence length="376" mass="40444">MLLLVSIAALGGCSSEQAGSPKPSSSSAAPGFTGTVPTSTPEPAVSPSAPGVSVAPAAAAVPDPADSFRGVRLVSKQGEVIREWASAAINLFQPVRTGLNEQQLLLIYHIGSEQPELLAEDGSITSWPAPQWSGEEPPYGNDYGNDVLYADRLLNDEIFAVKGNRTLYLVNITTGEAKKLYSAERPVYGLTASPDNSQAALLVASEPYIGPDADLIVLNRKGEEVFTKPRASVQSHSDGFLFIYPMAWKDPGILTVPVSGYEQYGNGGVNLVHTDTGVTEFLEKPSLPADLLLLFEESAGKVKFPEELHFLPEPGDQPVYYAVQGMNSDIWLLNQKTRQAVKLERGRLLKWTSDGNLLIGKTSRELLEAYIGTDSL</sequence>
<dbReference type="Proteomes" id="UP000596857">
    <property type="component" value="Unassembled WGS sequence"/>
</dbReference>
<evidence type="ECO:0000256" key="1">
    <source>
        <dbReference type="SAM" id="MobiDB-lite"/>
    </source>
</evidence>
<accession>A0ABX1YLL1</accession>
<evidence type="ECO:0008006" key="4">
    <source>
        <dbReference type="Google" id="ProtNLM"/>
    </source>
</evidence>
<protein>
    <recommendedName>
        <fullName evidence="4">Lipoprotein</fullName>
    </recommendedName>
</protein>
<feature type="region of interest" description="Disordered" evidence="1">
    <location>
        <begin position="14"/>
        <end position="52"/>
    </location>
</feature>
<comment type="caution">
    <text evidence="2">The sequence shown here is derived from an EMBL/GenBank/DDBJ whole genome shotgun (WGS) entry which is preliminary data.</text>
</comment>
<feature type="compositionally biased region" description="Low complexity" evidence="1">
    <location>
        <begin position="14"/>
        <end position="30"/>
    </location>
</feature>
<keyword evidence="3" id="KW-1185">Reference proteome</keyword>
<name>A0ABX1YLL1_9BACL</name>
<organism evidence="2 3">
    <name type="scientific">Paenibacillus phytohabitans</name>
    <dbReference type="NCBI Taxonomy" id="2654978"/>
    <lineage>
        <taxon>Bacteria</taxon>
        <taxon>Bacillati</taxon>
        <taxon>Bacillota</taxon>
        <taxon>Bacilli</taxon>
        <taxon>Bacillales</taxon>
        <taxon>Paenibacillaceae</taxon>
        <taxon>Paenibacillus</taxon>
    </lineage>
</organism>
<dbReference type="EMBL" id="WHOB01000069">
    <property type="protein sequence ID" value="NOU81847.1"/>
    <property type="molecule type" value="Genomic_DNA"/>
</dbReference>
<evidence type="ECO:0000313" key="3">
    <source>
        <dbReference type="Proteomes" id="UP000596857"/>
    </source>
</evidence>
<evidence type="ECO:0000313" key="2">
    <source>
        <dbReference type="EMBL" id="NOU81847.1"/>
    </source>
</evidence>